<gene>
    <name evidence="2" type="ORF">C1SCF055_LOCUS6531</name>
</gene>
<protein>
    <submittedName>
        <fullName evidence="3">RNA 2'-phosphotransferase</fullName>
    </submittedName>
</protein>
<keyword evidence="4" id="KW-1185">Reference proteome</keyword>
<feature type="compositionally biased region" description="Basic residues" evidence="1">
    <location>
        <begin position="684"/>
        <end position="698"/>
    </location>
</feature>
<dbReference type="PANTHER" id="PTHR33050:SF7">
    <property type="entry name" value="RIBONUCLEASE H"/>
    <property type="match status" value="1"/>
</dbReference>
<reference evidence="2" key="1">
    <citation type="submission" date="2022-10" db="EMBL/GenBank/DDBJ databases">
        <authorList>
            <person name="Chen Y."/>
            <person name="Dougan E. K."/>
            <person name="Chan C."/>
            <person name="Rhodes N."/>
            <person name="Thang M."/>
        </authorList>
    </citation>
    <scope>NUCLEOTIDE SEQUENCE</scope>
</reference>
<reference evidence="3 4" key="2">
    <citation type="submission" date="2024-05" db="EMBL/GenBank/DDBJ databases">
        <authorList>
            <person name="Chen Y."/>
            <person name="Shah S."/>
            <person name="Dougan E. K."/>
            <person name="Thang M."/>
            <person name="Chan C."/>
        </authorList>
    </citation>
    <scope>NUCLEOTIDE SEQUENCE [LARGE SCALE GENOMIC DNA]</scope>
</reference>
<evidence type="ECO:0000313" key="3">
    <source>
        <dbReference type="EMBL" id="CAL4765793.1"/>
    </source>
</evidence>
<dbReference type="InterPro" id="IPR052055">
    <property type="entry name" value="Hepadnavirus_pol/RT"/>
</dbReference>
<accession>A0A9P1BS57</accession>
<evidence type="ECO:0000313" key="2">
    <source>
        <dbReference type="EMBL" id="CAI3978481.1"/>
    </source>
</evidence>
<dbReference type="OrthoDB" id="414941at2759"/>
<dbReference type="EMBL" id="CAMXCT020000414">
    <property type="protein sequence ID" value="CAL1131856.1"/>
    <property type="molecule type" value="Genomic_DNA"/>
</dbReference>
<evidence type="ECO:0000313" key="4">
    <source>
        <dbReference type="Proteomes" id="UP001152797"/>
    </source>
</evidence>
<comment type="caution">
    <text evidence="2">The sequence shown here is derived from an EMBL/GenBank/DDBJ whole genome shotgun (WGS) entry which is preliminary data.</text>
</comment>
<feature type="compositionally biased region" description="Basic and acidic residues" evidence="1">
    <location>
        <begin position="672"/>
        <end position="683"/>
    </location>
</feature>
<evidence type="ECO:0000256" key="1">
    <source>
        <dbReference type="SAM" id="MobiDB-lite"/>
    </source>
</evidence>
<feature type="region of interest" description="Disordered" evidence="1">
    <location>
        <begin position="663"/>
        <end position="712"/>
    </location>
</feature>
<organism evidence="2">
    <name type="scientific">Cladocopium goreaui</name>
    <dbReference type="NCBI Taxonomy" id="2562237"/>
    <lineage>
        <taxon>Eukaryota</taxon>
        <taxon>Sar</taxon>
        <taxon>Alveolata</taxon>
        <taxon>Dinophyceae</taxon>
        <taxon>Suessiales</taxon>
        <taxon>Symbiodiniaceae</taxon>
        <taxon>Cladocopium</taxon>
    </lineage>
</organism>
<sequence length="1564" mass="173552">MHEHVRIKHFDRAFVTPRVKGIEHELLLKKRPLLQARALFLEEVQALEAFVISPSEAHLGIIAGYLMWCLATSSRFSDSMGASGFNVDEAVHSTVVSAGTYRHKTSVSAAQKTTLLPLLGLGRWFADESWATSWLQLMEEAFGQVEGRGFLLPAFSEKSLQWLPRRMSSSEGTLWLRDILTVAGQGRCVESLTTHCLKVTRLAWFTISGKFSMAERRIAGHHLDKEHRSALTYGRDNHLAVLKKEALLLQKIKAGRFDPDESRARHIDREIEEVLREHVNAQDDEDSDFDHFDEVEDGVDIAEDADHLGQPIRDNPLDPDLIYWQHHLSGTLHIESLPPKFACGRATNANYSAVSGNDLLKFDATPMATESNAAFKARALDLGLSEERFELLIGAGVKNFGQYAFICQYQPGSSDESPLLKVLGEIYTADVAGGELTVGERSILRRLYFESHTTAVQEMRLRIERQPDDTPKSIPMAERIERLNAFKESHCHLIMDYSTEPSHKLVDLACQQAEAQVVSYIELSMCTSRESEITHRKKETQVSVDQSGMLKLTKQERELKAEATGDLKVRQCMQRRAVAYHLANIATYQVLEKFTAKLFHYLSKEPIASYKPVSMQQIIHADRELWIQVSQTTRGKILTSTPKPIDEAIAKLSESTEVLYHLLPLPQSHQPKPADKPKPDRSRSPRRPKNKGKGKNKGAGKGSKPDLPPNCVAKDEQGRNICFAYQWGKCQHPGDLPGLPDKPEAILVGPVLQFLQSESTCTAVDFALPAAEMIFLEVFAGRATLTAEVRKSDQQPLGLDSLVGQDRVLKMPTAEEAAYTPELAKAVAACLGPELLSRGVQFPNDIHTAANPRKVIRAEQFRLPQLISEFFAITDFPVPSYELIVTLSRVLQLGPAGVIAHRAGRAKELVGLLKSMEADNAAFLDSLPATPKKILRGKRMALWKHLSEKYECPDVGIIDEIAQGCPLTGLGVHSKLFPAGFQPAQRPADHLKRQHVWLRHQVLGKCRSSGNLEVDQECWDQTLSEVKDGWMEGPFESASAVTQHLGSDTWLCSRRFPLVQGDKVRLIDDAKESQINTAYYATNKLALQDVDCLVSLVMQMCRCFVQRREFAMRLSDGSTVSGRVAPDWGPEVSVLGRTLDLSSAYKQLPTSDQEPWSRIIVVHCPVDNKPKFFVSLVLLFGCTASVYFFNRASKNLWWLFQKMFMVIGTTYYDDYPTVEPEATAGSARACQELLLTSLGWKFAKEGKKALDFSQVFDVLGISLDLSGCNKGNFSINNKASRVEKILSQVDQFVTRGSVTSAEAAQVHGILNFAQGQYLGRVLQPAMRFFQRISLQGWNASLKSELAQVATFLATALLCGPPRVLNISDALTPVLLFTDGACEPAGHGFEVGAGLVIRDPVTGLFRVHETPIAQEVIDTWAATGKNQVIAACELYPILIAWLHYGKVFHNRRVIVFIDNSSVKTAAAKGASKQVELFALLSLICLEQSRHPTLVWYTRVPSKSNCADGPSRQNAKSTALDLGAQLGEPLGLSGPLLQFLEGTLSYPVLMKKLAEVWNKGEGAATP</sequence>
<dbReference type="EMBL" id="CAMXCT010000414">
    <property type="protein sequence ID" value="CAI3978481.1"/>
    <property type="molecule type" value="Genomic_DNA"/>
</dbReference>
<proteinExistence type="predicted"/>
<name>A0A9P1BS57_9DINO</name>
<dbReference type="Proteomes" id="UP001152797">
    <property type="component" value="Unassembled WGS sequence"/>
</dbReference>
<dbReference type="EMBL" id="CAMXCT030000414">
    <property type="protein sequence ID" value="CAL4765793.1"/>
    <property type="molecule type" value="Genomic_DNA"/>
</dbReference>
<dbReference type="PANTHER" id="PTHR33050">
    <property type="entry name" value="REVERSE TRANSCRIPTASE DOMAIN-CONTAINING PROTEIN"/>
    <property type="match status" value="1"/>
</dbReference>